<proteinExistence type="predicted"/>
<organism evidence="2 3">
    <name type="scientific">Rhizobium phaseoli</name>
    <dbReference type="NCBI Taxonomy" id="396"/>
    <lineage>
        <taxon>Bacteria</taxon>
        <taxon>Pseudomonadati</taxon>
        <taxon>Pseudomonadota</taxon>
        <taxon>Alphaproteobacteria</taxon>
        <taxon>Hyphomicrobiales</taxon>
        <taxon>Rhizobiaceae</taxon>
        <taxon>Rhizobium/Agrobacterium group</taxon>
        <taxon>Rhizobium</taxon>
    </lineage>
</organism>
<evidence type="ECO:0000313" key="2">
    <source>
        <dbReference type="EMBL" id="ANL84777.1"/>
    </source>
</evidence>
<accession>A0ABN4QNC8</accession>
<evidence type="ECO:0000313" key="3">
    <source>
        <dbReference type="Proteomes" id="UP000078551"/>
    </source>
</evidence>
<keyword evidence="3" id="KW-1185">Reference proteome</keyword>
<feature type="region of interest" description="Disordered" evidence="1">
    <location>
        <begin position="50"/>
        <end position="72"/>
    </location>
</feature>
<reference evidence="2 3" key="1">
    <citation type="submission" date="2015-11" db="EMBL/GenBank/DDBJ databases">
        <title>The limits of bacterial species coexistence and the symbiotic plasmid transference in sympatric Rhizobium populations.</title>
        <authorList>
            <person name="Perez-Carrascal O.M."/>
            <person name="VanInsberghe D."/>
            <person name="Juarez S."/>
            <person name="Polz M.F."/>
            <person name="Vinuesa P."/>
            <person name="Gonzalez V."/>
        </authorList>
    </citation>
    <scope>NUCLEOTIDE SEQUENCE [LARGE SCALE GENOMIC DNA]</scope>
    <source>
        <strain evidence="2 3">N771</strain>
    </source>
</reference>
<sequence length="72" mass="8362">MALNLSAWMSMLRGRRPSDDPIHALHFFDECQLAFRCRFARATAVAVHLSSSNDLTSEWPSRAEREHKWAEF</sequence>
<gene>
    <name evidence="2" type="ORF">AMC81_CH02005</name>
</gene>
<protein>
    <submittedName>
        <fullName evidence="2">Uncharacterized protein</fullName>
    </submittedName>
</protein>
<dbReference type="Proteomes" id="UP000078551">
    <property type="component" value="Chromosome"/>
</dbReference>
<feature type="compositionally biased region" description="Polar residues" evidence="1">
    <location>
        <begin position="50"/>
        <end position="59"/>
    </location>
</feature>
<feature type="compositionally biased region" description="Basic and acidic residues" evidence="1">
    <location>
        <begin position="61"/>
        <end position="72"/>
    </location>
</feature>
<name>A0ABN4QNC8_9HYPH</name>
<evidence type="ECO:0000256" key="1">
    <source>
        <dbReference type="SAM" id="MobiDB-lite"/>
    </source>
</evidence>
<dbReference type="EMBL" id="CP013568">
    <property type="protein sequence ID" value="ANL84777.1"/>
    <property type="molecule type" value="Genomic_DNA"/>
</dbReference>